<evidence type="ECO:0000313" key="1">
    <source>
        <dbReference type="EMBL" id="RHK01648.1"/>
    </source>
</evidence>
<accession>A0A415EJ35</accession>
<dbReference type="Pfam" id="PF16872">
    <property type="entry name" value="putAbiC"/>
    <property type="match status" value="1"/>
</dbReference>
<dbReference type="Proteomes" id="UP000286288">
    <property type="component" value="Unassembled WGS sequence"/>
</dbReference>
<gene>
    <name evidence="1" type="ORF">DW084_18335</name>
</gene>
<reference evidence="1 2" key="1">
    <citation type="submission" date="2018-08" db="EMBL/GenBank/DDBJ databases">
        <title>A genome reference for cultivated species of the human gut microbiota.</title>
        <authorList>
            <person name="Zou Y."/>
            <person name="Xue W."/>
            <person name="Luo G."/>
        </authorList>
    </citation>
    <scope>NUCLEOTIDE SEQUENCE [LARGE SCALE GENOMIC DNA]</scope>
    <source>
        <strain evidence="1 2">AF48-16</strain>
    </source>
</reference>
<dbReference type="EMBL" id="QRMZ01000058">
    <property type="protein sequence ID" value="RHK01648.1"/>
    <property type="molecule type" value="Genomic_DNA"/>
</dbReference>
<evidence type="ECO:0000313" key="2">
    <source>
        <dbReference type="Proteomes" id="UP000286288"/>
    </source>
</evidence>
<dbReference type="AlphaFoldDB" id="A0A415EJ35"/>
<comment type="caution">
    <text evidence="1">The sequence shown here is derived from an EMBL/GenBank/DDBJ whole genome shotgun (WGS) entry which is preliminary data.</text>
</comment>
<proteinExistence type="predicted"/>
<sequence>MSQKHYSQLSSYLRLTNSILKYINENVDNSSERKNYLVFLRANMDENELLTLFYISTFGDPRNGLKKQLQNTDFFGIKEELVTDFDLAQPQHFNKHRLLWAEEDLKLMQCYSK</sequence>
<dbReference type="InterPro" id="IPR031709">
    <property type="entry name" value="PutAbiC"/>
</dbReference>
<protein>
    <submittedName>
        <fullName evidence="1">Uncharacterized protein</fullName>
    </submittedName>
</protein>
<name>A0A415EJ35_ENTCA</name>
<organism evidence="1 2">
    <name type="scientific">Enterococcus casseliflavus</name>
    <name type="common">Enterococcus flavescens</name>
    <dbReference type="NCBI Taxonomy" id="37734"/>
    <lineage>
        <taxon>Bacteria</taxon>
        <taxon>Bacillati</taxon>
        <taxon>Bacillota</taxon>
        <taxon>Bacilli</taxon>
        <taxon>Lactobacillales</taxon>
        <taxon>Enterococcaceae</taxon>
        <taxon>Enterococcus</taxon>
    </lineage>
</organism>